<dbReference type="InterPro" id="IPR009057">
    <property type="entry name" value="Homeodomain-like_sf"/>
</dbReference>
<keyword evidence="1" id="KW-0805">Transcription regulation</keyword>
<dbReference type="Gene3D" id="1.10.357.10">
    <property type="entry name" value="Tetracycline Repressor, domain 2"/>
    <property type="match status" value="1"/>
</dbReference>
<evidence type="ECO:0000259" key="5">
    <source>
        <dbReference type="PROSITE" id="PS50977"/>
    </source>
</evidence>
<dbReference type="GO" id="GO:0003700">
    <property type="term" value="F:DNA-binding transcription factor activity"/>
    <property type="evidence" value="ECO:0007669"/>
    <property type="project" value="TreeGrafter"/>
</dbReference>
<evidence type="ECO:0000313" key="6">
    <source>
        <dbReference type="EMBL" id="CCO46722.1"/>
    </source>
</evidence>
<dbReference type="InterPro" id="IPR023772">
    <property type="entry name" value="DNA-bd_HTH_TetR-type_CS"/>
</dbReference>
<evidence type="ECO:0000313" key="7">
    <source>
        <dbReference type="Proteomes" id="UP000018211"/>
    </source>
</evidence>
<keyword evidence="3" id="KW-0804">Transcription</keyword>
<comment type="caution">
    <text evidence="6">The sequence shown here is derived from an EMBL/GenBank/DDBJ whole genome shotgun (WGS) entry which is preliminary data.</text>
</comment>
<keyword evidence="2 4" id="KW-0238">DNA-binding</keyword>
<feature type="DNA-binding region" description="H-T-H motif" evidence="4">
    <location>
        <begin position="46"/>
        <end position="65"/>
    </location>
</feature>
<dbReference type="FunFam" id="1.10.10.60:FF:000141">
    <property type="entry name" value="TetR family transcriptional regulator"/>
    <property type="match status" value="1"/>
</dbReference>
<dbReference type="AlphaFoldDB" id="A0AAV2VPU5"/>
<proteinExistence type="predicted"/>
<sequence length="209" mass="23672">MNERSFIFALGSANHEDQNPMSNNKRLKILQATEKLLAEEGFHGISMQKVAHSAGVAAGTIYRYFSDKDDLLIEVRKMVSQRIADVVQANVDDEMPLKQRFRVMWLNIWHLARTEGRTLCNQLQYESLPTPAYMNIRELEREMFAKVDQMFTEGKQSGVLKPLDNPILSGLSLEVGVTLARKHALGIFQLDDDALEAAIEASWDAIVQH</sequence>
<evidence type="ECO:0000256" key="4">
    <source>
        <dbReference type="PROSITE-ProRule" id="PRU00335"/>
    </source>
</evidence>
<dbReference type="PRINTS" id="PR00455">
    <property type="entry name" value="HTHTETR"/>
</dbReference>
<evidence type="ECO:0000256" key="3">
    <source>
        <dbReference type="ARBA" id="ARBA00023163"/>
    </source>
</evidence>
<dbReference type="SUPFAM" id="SSF46689">
    <property type="entry name" value="Homeodomain-like"/>
    <property type="match status" value="1"/>
</dbReference>
<dbReference type="PROSITE" id="PS50977">
    <property type="entry name" value="HTH_TETR_2"/>
    <property type="match status" value="1"/>
</dbReference>
<protein>
    <submittedName>
        <fullName evidence="6">Transcriptional regulator TetR family</fullName>
    </submittedName>
</protein>
<dbReference type="Pfam" id="PF00440">
    <property type="entry name" value="TetR_N"/>
    <property type="match status" value="1"/>
</dbReference>
<feature type="domain" description="HTH tetR-type" evidence="5">
    <location>
        <begin position="23"/>
        <end position="83"/>
    </location>
</feature>
<dbReference type="EMBL" id="CAOF01000097">
    <property type="protein sequence ID" value="CCO46722.1"/>
    <property type="molecule type" value="Genomic_DNA"/>
</dbReference>
<evidence type="ECO:0000256" key="2">
    <source>
        <dbReference type="ARBA" id="ARBA00023125"/>
    </source>
</evidence>
<dbReference type="PROSITE" id="PS01081">
    <property type="entry name" value="HTH_TETR_1"/>
    <property type="match status" value="1"/>
</dbReference>
<dbReference type="Pfam" id="PF22604">
    <property type="entry name" value="TetR_HI_0893_C"/>
    <property type="match status" value="1"/>
</dbReference>
<dbReference type="Proteomes" id="UP000018211">
    <property type="component" value="Unassembled WGS sequence"/>
</dbReference>
<accession>A0AAV2VPU5</accession>
<dbReference type="InterPro" id="IPR054422">
    <property type="entry name" value="TetR-like_HI_0893_C"/>
</dbReference>
<dbReference type="PANTHER" id="PTHR30055:SF207">
    <property type="entry name" value="HTH-TYPE TRANSCRIPTIONAL REPRESSOR FATR"/>
    <property type="match status" value="1"/>
</dbReference>
<name>A0AAV2VPU5_9VIBR</name>
<dbReference type="PANTHER" id="PTHR30055">
    <property type="entry name" value="HTH-TYPE TRANSCRIPTIONAL REGULATOR RUTR"/>
    <property type="match status" value="1"/>
</dbReference>
<reference evidence="6 7" key="1">
    <citation type="journal article" date="2013" name="ISME J.">
        <title>Comparative genomics of pathogenic lineages of Vibrio nigripulchritudo identifies virulence-associated traits.</title>
        <authorList>
            <person name="Goudenege D."/>
            <person name="Labreuche Y."/>
            <person name="Krin E."/>
            <person name="Ansquer D."/>
            <person name="Mangenot S."/>
            <person name="Calteau A."/>
            <person name="Medigue C."/>
            <person name="Mazel D."/>
            <person name="Polz M.F."/>
            <person name="Le Roux F."/>
        </authorList>
    </citation>
    <scope>NUCLEOTIDE SEQUENCE [LARGE SCALE GENOMIC DNA]</scope>
    <source>
        <strain evidence="6 7">SOn1</strain>
    </source>
</reference>
<organism evidence="6 7">
    <name type="scientific">Vibrio nigripulchritudo SOn1</name>
    <dbReference type="NCBI Taxonomy" id="1238450"/>
    <lineage>
        <taxon>Bacteria</taxon>
        <taxon>Pseudomonadati</taxon>
        <taxon>Pseudomonadota</taxon>
        <taxon>Gammaproteobacteria</taxon>
        <taxon>Vibrionales</taxon>
        <taxon>Vibrionaceae</taxon>
        <taxon>Vibrio</taxon>
    </lineage>
</organism>
<dbReference type="InterPro" id="IPR050109">
    <property type="entry name" value="HTH-type_TetR-like_transc_reg"/>
</dbReference>
<dbReference type="InterPro" id="IPR001647">
    <property type="entry name" value="HTH_TetR"/>
</dbReference>
<gene>
    <name evidence="6" type="ORF">VIBNISOn1_1860003</name>
</gene>
<evidence type="ECO:0000256" key="1">
    <source>
        <dbReference type="ARBA" id="ARBA00023015"/>
    </source>
</evidence>
<dbReference type="GO" id="GO:0000976">
    <property type="term" value="F:transcription cis-regulatory region binding"/>
    <property type="evidence" value="ECO:0007669"/>
    <property type="project" value="TreeGrafter"/>
</dbReference>